<organism evidence="2">
    <name type="scientific">Puccinia triticina (isolate 1-1 / race 1 (BBBD))</name>
    <name type="common">Brown leaf rust fungus</name>
    <dbReference type="NCBI Taxonomy" id="630390"/>
    <lineage>
        <taxon>Eukaryota</taxon>
        <taxon>Fungi</taxon>
        <taxon>Dikarya</taxon>
        <taxon>Basidiomycota</taxon>
        <taxon>Pucciniomycotina</taxon>
        <taxon>Pucciniomycetes</taxon>
        <taxon>Pucciniales</taxon>
        <taxon>Pucciniaceae</taxon>
        <taxon>Puccinia</taxon>
    </lineage>
</organism>
<feature type="region of interest" description="Disordered" evidence="1">
    <location>
        <begin position="168"/>
        <end position="187"/>
    </location>
</feature>
<reference evidence="2" key="2">
    <citation type="submission" date="2016-05" db="EMBL/GenBank/DDBJ databases">
        <title>Comparative analysis highlights variable genome content of wheat rusts and divergence of the mating loci.</title>
        <authorList>
            <person name="Cuomo C.A."/>
            <person name="Bakkeren G."/>
            <person name="Szabo L."/>
            <person name="Khalil H."/>
            <person name="Joly D."/>
            <person name="Goldberg J."/>
            <person name="Young S."/>
            <person name="Zeng Q."/>
            <person name="Fellers J."/>
        </authorList>
    </citation>
    <scope>NUCLEOTIDE SEQUENCE [LARGE SCALE GENOMIC DNA]</scope>
    <source>
        <strain evidence="2">1-1 BBBD Race 1</strain>
    </source>
</reference>
<feature type="compositionally biased region" description="Basic and acidic residues" evidence="1">
    <location>
        <begin position="29"/>
        <end position="38"/>
    </location>
</feature>
<dbReference type="EnsemblFungi" id="PTTG_07098-t43_1">
    <property type="protein sequence ID" value="PTTG_07098-t43_1-p1"/>
    <property type="gene ID" value="PTTG_07098"/>
</dbReference>
<evidence type="ECO:0000256" key="1">
    <source>
        <dbReference type="SAM" id="MobiDB-lite"/>
    </source>
</evidence>
<evidence type="ECO:0000313" key="4">
    <source>
        <dbReference type="Proteomes" id="UP000005240"/>
    </source>
</evidence>
<feature type="non-terminal residue" evidence="2">
    <location>
        <position position="285"/>
    </location>
</feature>
<reference evidence="2" key="1">
    <citation type="submission" date="2009-11" db="EMBL/GenBank/DDBJ databases">
        <authorList>
            <consortium name="The Broad Institute Genome Sequencing Platform"/>
            <person name="Ward D."/>
            <person name="Feldgarden M."/>
            <person name="Earl A."/>
            <person name="Young S.K."/>
            <person name="Zeng Q."/>
            <person name="Koehrsen M."/>
            <person name="Alvarado L."/>
            <person name="Berlin A."/>
            <person name="Bochicchio J."/>
            <person name="Borenstein D."/>
            <person name="Chapman S.B."/>
            <person name="Chen Z."/>
            <person name="Engels R."/>
            <person name="Freedman E."/>
            <person name="Gellesch M."/>
            <person name="Goldberg J."/>
            <person name="Griggs A."/>
            <person name="Gujja S."/>
            <person name="Heilman E."/>
            <person name="Heiman D."/>
            <person name="Hepburn T."/>
            <person name="Howarth C."/>
            <person name="Jen D."/>
            <person name="Larson L."/>
            <person name="Lewis B."/>
            <person name="Mehta T."/>
            <person name="Park D."/>
            <person name="Pearson M."/>
            <person name="Roberts A."/>
            <person name="Saif S."/>
            <person name="Shea T."/>
            <person name="Shenoy N."/>
            <person name="Sisk P."/>
            <person name="Stolte C."/>
            <person name="Sykes S."/>
            <person name="Thomson T."/>
            <person name="Walk T."/>
            <person name="White J."/>
            <person name="Yandava C."/>
            <person name="Izard J."/>
            <person name="Baranova O.V."/>
            <person name="Blanton J.M."/>
            <person name="Tanner A.C."/>
            <person name="Dewhirst F.E."/>
            <person name="Haas B."/>
            <person name="Nusbaum C."/>
            <person name="Birren B."/>
        </authorList>
    </citation>
    <scope>NUCLEOTIDE SEQUENCE [LARGE SCALE GENOMIC DNA]</scope>
    <source>
        <strain evidence="2">1-1 BBBD Race 1</strain>
    </source>
</reference>
<evidence type="ECO:0000313" key="3">
    <source>
        <dbReference type="EnsemblFungi" id="PTTG_07098-t43_1-p1"/>
    </source>
</evidence>
<gene>
    <name evidence="2" type="ORF">PTTG_07098</name>
</gene>
<evidence type="ECO:0000313" key="2">
    <source>
        <dbReference type="EMBL" id="OAV90953.1"/>
    </source>
</evidence>
<protein>
    <submittedName>
        <fullName evidence="2 3">Uncharacterized protein</fullName>
    </submittedName>
</protein>
<reference evidence="3" key="4">
    <citation type="submission" date="2025-05" db="UniProtKB">
        <authorList>
            <consortium name="EnsemblFungi"/>
        </authorList>
    </citation>
    <scope>IDENTIFICATION</scope>
    <source>
        <strain evidence="3">isolate 1-1 / race 1 (BBBD)</strain>
    </source>
</reference>
<dbReference type="AlphaFoldDB" id="A0A180GG62"/>
<proteinExistence type="predicted"/>
<sequence length="285" mass="32005">MPNSQRAVIWKGLLGGHCWPLQAQHHGKQPKDKPKIPEDQPMSVALKTPPPTMPDQQDSPDLTDALEHNESLADQESNDSKGFDLIATLPEKFHFLLVREVDFEKRQCTKKILTKVITHFHLSWKPSGGACNYVSKRFLVGQFLEKVKPHFDAYLDKLKETEALVTSKAQKSESNVNGKGDTINLSGINPNNPSITVEIILDIIAELKPKVKLPETMSKHSAIVAYHQHVMAPPVGGYPPPFTRPPYVVPAPYHRYLTRDELQYALQFFCPHIFLPGSQPKAVLL</sequence>
<accession>A0A180GG62</accession>
<reference evidence="3 4" key="3">
    <citation type="journal article" date="2017" name="G3 (Bethesda)">
        <title>Comparative analysis highlights variable genome content of wheat rusts and divergence of the mating loci.</title>
        <authorList>
            <person name="Cuomo C.A."/>
            <person name="Bakkeren G."/>
            <person name="Khalil H.B."/>
            <person name="Panwar V."/>
            <person name="Joly D."/>
            <person name="Linning R."/>
            <person name="Sakthikumar S."/>
            <person name="Song X."/>
            <person name="Adiconis X."/>
            <person name="Fan L."/>
            <person name="Goldberg J.M."/>
            <person name="Levin J.Z."/>
            <person name="Young S."/>
            <person name="Zeng Q."/>
            <person name="Anikster Y."/>
            <person name="Bruce M."/>
            <person name="Wang M."/>
            <person name="Yin C."/>
            <person name="McCallum B."/>
            <person name="Szabo L.J."/>
            <person name="Hulbert S."/>
            <person name="Chen X."/>
            <person name="Fellers J.P."/>
        </authorList>
    </citation>
    <scope>NUCLEOTIDE SEQUENCE</scope>
    <source>
        <strain evidence="3">isolate 1-1 / race 1 (BBBD)</strain>
        <strain evidence="4">Isolate 1-1 / race 1 (BBBD)</strain>
    </source>
</reference>
<dbReference type="Proteomes" id="UP000005240">
    <property type="component" value="Unassembled WGS sequence"/>
</dbReference>
<keyword evidence="4" id="KW-1185">Reference proteome</keyword>
<feature type="region of interest" description="Disordered" evidence="1">
    <location>
        <begin position="21"/>
        <end position="63"/>
    </location>
</feature>
<dbReference type="EMBL" id="ADAS02000090">
    <property type="protein sequence ID" value="OAV90953.1"/>
    <property type="molecule type" value="Genomic_DNA"/>
</dbReference>
<dbReference type="VEuPathDB" id="FungiDB:PTTG_07098"/>
<name>A0A180GG62_PUCT1</name>